<evidence type="ECO:0000256" key="1">
    <source>
        <dbReference type="SAM" id="MobiDB-lite"/>
    </source>
</evidence>
<dbReference type="InterPro" id="IPR027267">
    <property type="entry name" value="AH/BAR_dom_sf"/>
</dbReference>
<proteinExistence type="predicted"/>
<keyword evidence="3" id="KW-1185">Reference proteome</keyword>
<dbReference type="Gene3D" id="1.20.1270.60">
    <property type="entry name" value="Arfaptin homology (AH) domain/BAR domain"/>
    <property type="match status" value="1"/>
</dbReference>
<feature type="compositionally biased region" description="Polar residues" evidence="1">
    <location>
        <begin position="346"/>
        <end position="370"/>
    </location>
</feature>
<evidence type="ECO:0000313" key="3">
    <source>
        <dbReference type="Proteomes" id="UP000023152"/>
    </source>
</evidence>
<accession>X6P794</accession>
<name>X6P794_RETFI</name>
<dbReference type="EMBL" id="ASPP01002892">
    <property type="protein sequence ID" value="ETO34081.1"/>
    <property type="molecule type" value="Genomic_DNA"/>
</dbReference>
<feature type="region of interest" description="Disordered" evidence="1">
    <location>
        <begin position="345"/>
        <end position="370"/>
    </location>
</feature>
<dbReference type="AlphaFoldDB" id="X6P794"/>
<comment type="caution">
    <text evidence="2">The sequence shown here is derived from an EMBL/GenBank/DDBJ whole genome shotgun (WGS) entry which is preliminary data.</text>
</comment>
<dbReference type="SUPFAM" id="SSF103657">
    <property type="entry name" value="BAR/IMD domain-like"/>
    <property type="match status" value="1"/>
</dbReference>
<reference evidence="2 3" key="1">
    <citation type="journal article" date="2013" name="Curr. Biol.">
        <title>The Genome of the Foraminiferan Reticulomyxa filosa.</title>
        <authorList>
            <person name="Glockner G."/>
            <person name="Hulsmann N."/>
            <person name="Schleicher M."/>
            <person name="Noegel A.A."/>
            <person name="Eichinger L."/>
            <person name="Gallinger C."/>
            <person name="Pawlowski J."/>
            <person name="Sierra R."/>
            <person name="Euteneuer U."/>
            <person name="Pillet L."/>
            <person name="Moustafa A."/>
            <person name="Platzer M."/>
            <person name="Groth M."/>
            <person name="Szafranski K."/>
            <person name="Schliwa M."/>
        </authorList>
    </citation>
    <scope>NUCLEOTIDE SEQUENCE [LARGE SCALE GENOMIC DNA]</scope>
</reference>
<dbReference type="Proteomes" id="UP000023152">
    <property type="component" value="Unassembled WGS sequence"/>
</dbReference>
<gene>
    <name evidence="2" type="ORF">RFI_03015</name>
</gene>
<organism evidence="2 3">
    <name type="scientific">Reticulomyxa filosa</name>
    <dbReference type="NCBI Taxonomy" id="46433"/>
    <lineage>
        <taxon>Eukaryota</taxon>
        <taxon>Sar</taxon>
        <taxon>Rhizaria</taxon>
        <taxon>Retaria</taxon>
        <taxon>Foraminifera</taxon>
        <taxon>Monothalamids</taxon>
        <taxon>Reticulomyxidae</taxon>
        <taxon>Reticulomyxa</taxon>
    </lineage>
</organism>
<sequence length="387" mass="44201">MNSDAEETGTVKDALDAIKADIKNEYTARNEYFNALSDDVYKPLLQLKDHYAQNNRRVLSYLQKRKKKKKCRLDAKRTEKKKNTIQEATVASNQLFNAQNSGVTSTQVLKVIAYFSVYKILRILYVLERGWTQIDIEYNIAARSTTATQSQQQWKERDDEDHADWSRENARFNEELTVILQGMEANEFSRLQAVGDCLRKWAVFTTNVCANRNYDIQSLAQVMSLVKPEQDLQAFMAETLAKFPPVHFCYLFVFAVVREQRKFVILKIIIIMYTHILCIAYVSQSSENINLNVGEEMTAGYDLGSFSRQSFSTSLTAESKSVDGPTLGIHHLSHTDVEGHAVIKTNPISNNNNHRSSITHSLTDQPQDSTNSISKLFTGFKLSRRVR</sequence>
<protein>
    <submittedName>
        <fullName evidence="2">Uncharacterized protein</fullName>
    </submittedName>
</protein>
<evidence type="ECO:0000313" key="2">
    <source>
        <dbReference type="EMBL" id="ETO34081.1"/>
    </source>
</evidence>